<evidence type="ECO:0000313" key="1">
    <source>
        <dbReference type="EMBL" id="QDV33006.1"/>
    </source>
</evidence>
<dbReference type="InterPro" id="IPR000801">
    <property type="entry name" value="Esterase-like"/>
</dbReference>
<dbReference type="EMBL" id="CP036426">
    <property type="protein sequence ID" value="QDV33006.1"/>
    <property type="molecule type" value="Genomic_DNA"/>
</dbReference>
<name>A0A518GWN4_9BACT</name>
<gene>
    <name evidence="1" type="ORF">ElP_08480</name>
</gene>
<dbReference type="AlphaFoldDB" id="A0A518GWN4"/>
<dbReference type="KEGG" id="tpla:ElP_08480"/>
<dbReference type="SUPFAM" id="SSF53474">
    <property type="entry name" value="alpha/beta-Hydrolases"/>
    <property type="match status" value="1"/>
</dbReference>
<dbReference type="Pfam" id="PF00756">
    <property type="entry name" value="Esterase"/>
    <property type="match status" value="1"/>
</dbReference>
<evidence type="ECO:0000313" key="2">
    <source>
        <dbReference type="Proteomes" id="UP000317835"/>
    </source>
</evidence>
<dbReference type="PANTHER" id="PTHR48098:SF3">
    <property type="entry name" value="IRON(III) ENTEROBACTIN ESTERASE"/>
    <property type="match status" value="1"/>
</dbReference>
<proteinExistence type="predicted"/>
<dbReference type="Proteomes" id="UP000317835">
    <property type="component" value="Chromosome"/>
</dbReference>
<sequence length="348" mass="38173">MRPDKGGHFTRKSASDASLVAFVVEAPADADPAPRLEGMVTRQQGRDLTPIGDSGLWATVLEVPNDQKFNYEFSSGRGRGRGRIGGGTVEMPGWAPPPESAERPGQAYGEFRPFDFRSEVFGNDRTGWSYVPAAYDGSGPAALMVFQDGDAYRREHVGTVVENLIADGDMPVTILALLNPGVNDDGSSNRSVEYDTMSDRYATFLAEEVMPRLESEFDLRDDPSSRAIGGASSGGICAFTVAWERPDLFARVCSHIGSFTDIRGGGSYPGVVRESDKKPIAKVVLHDGRNDLINRFGDWWEANNRMHQALSESGYEVEFVTDESFHGYQAAGRVLPETLRMTWEGWDD</sequence>
<keyword evidence="2" id="KW-1185">Reference proteome</keyword>
<dbReference type="InterPro" id="IPR029058">
    <property type="entry name" value="AB_hydrolase_fold"/>
</dbReference>
<reference evidence="1 2" key="1">
    <citation type="submission" date="2019-02" db="EMBL/GenBank/DDBJ databases">
        <title>Deep-cultivation of Planctomycetes and their phenomic and genomic characterization uncovers novel biology.</title>
        <authorList>
            <person name="Wiegand S."/>
            <person name="Jogler M."/>
            <person name="Boedeker C."/>
            <person name="Pinto D."/>
            <person name="Vollmers J."/>
            <person name="Rivas-Marin E."/>
            <person name="Kohn T."/>
            <person name="Peeters S.H."/>
            <person name="Heuer A."/>
            <person name="Rast P."/>
            <person name="Oberbeckmann S."/>
            <person name="Bunk B."/>
            <person name="Jeske O."/>
            <person name="Meyerdierks A."/>
            <person name="Storesund J.E."/>
            <person name="Kallscheuer N."/>
            <person name="Luecker S."/>
            <person name="Lage O.M."/>
            <person name="Pohl T."/>
            <person name="Merkel B.J."/>
            <person name="Hornburger P."/>
            <person name="Mueller R.-W."/>
            <person name="Bruemmer F."/>
            <person name="Labrenz M."/>
            <person name="Spormann A.M."/>
            <person name="Op den Camp H."/>
            <person name="Overmann J."/>
            <person name="Amann R."/>
            <person name="Jetten M.S.M."/>
            <person name="Mascher T."/>
            <person name="Medema M.H."/>
            <person name="Devos D.P."/>
            <person name="Kaster A.-K."/>
            <person name="Ovreas L."/>
            <person name="Rohde M."/>
            <person name="Galperin M.Y."/>
            <person name="Jogler C."/>
        </authorList>
    </citation>
    <scope>NUCLEOTIDE SEQUENCE [LARGE SCALE GENOMIC DNA]</scope>
    <source>
        <strain evidence="1 2">ElP</strain>
    </source>
</reference>
<dbReference type="OrthoDB" id="9775130at2"/>
<dbReference type="InterPro" id="IPR050583">
    <property type="entry name" value="Mycobacterial_A85_antigen"/>
</dbReference>
<accession>A0A518GWN4</accession>
<dbReference type="Gene3D" id="3.40.50.1820">
    <property type="entry name" value="alpha/beta hydrolase"/>
    <property type="match status" value="1"/>
</dbReference>
<dbReference type="PANTHER" id="PTHR48098">
    <property type="entry name" value="ENTEROCHELIN ESTERASE-RELATED"/>
    <property type="match status" value="1"/>
</dbReference>
<organism evidence="1 2">
    <name type="scientific">Tautonia plasticadhaerens</name>
    <dbReference type="NCBI Taxonomy" id="2527974"/>
    <lineage>
        <taxon>Bacteria</taxon>
        <taxon>Pseudomonadati</taxon>
        <taxon>Planctomycetota</taxon>
        <taxon>Planctomycetia</taxon>
        <taxon>Isosphaerales</taxon>
        <taxon>Isosphaeraceae</taxon>
        <taxon>Tautonia</taxon>
    </lineage>
</organism>
<protein>
    <submittedName>
        <fullName evidence="1">Enterobactin/ferric enterobactin esterase</fullName>
    </submittedName>
</protein>